<evidence type="ECO:0000313" key="2">
    <source>
        <dbReference type="EMBL" id="KAK4037772.1"/>
    </source>
</evidence>
<evidence type="ECO:0000313" key="3">
    <source>
        <dbReference type="Proteomes" id="UP001234178"/>
    </source>
</evidence>
<feature type="compositionally biased region" description="Acidic residues" evidence="1">
    <location>
        <begin position="93"/>
        <end position="103"/>
    </location>
</feature>
<comment type="caution">
    <text evidence="2">The sequence shown here is derived from an EMBL/GenBank/DDBJ whole genome shotgun (WGS) entry which is preliminary data.</text>
</comment>
<gene>
    <name evidence="2" type="ORF">OUZ56_029801</name>
</gene>
<name>A0ABR0B8B3_9CRUS</name>
<proteinExistence type="predicted"/>
<dbReference type="EMBL" id="JAOYFB010000040">
    <property type="protein sequence ID" value="KAK4037772.1"/>
    <property type="molecule type" value="Genomic_DNA"/>
</dbReference>
<feature type="compositionally biased region" description="Basic and acidic residues" evidence="1">
    <location>
        <begin position="152"/>
        <end position="162"/>
    </location>
</feature>
<feature type="region of interest" description="Disordered" evidence="1">
    <location>
        <begin position="42"/>
        <end position="180"/>
    </location>
</feature>
<reference evidence="2 3" key="1">
    <citation type="journal article" date="2023" name="Nucleic Acids Res.">
        <title>The hologenome of Daphnia magna reveals possible DNA methylation and microbiome-mediated evolution of the host genome.</title>
        <authorList>
            <person name="Chaturvedi A."/>
            <person name="Li X."/>
            <person name="Dhandapani V."/>
            <person name="Marshall H."/>
            <person name="Kissane S."/>
            <person name="Cuenca-Cambronero M."/>
            <person name="Asole G."/>
            <person name="Calvet F."/>
            <person name="Ruiz-Romero M."/>
            <person name="Marangio P."/>
            <person name="Guigo R."/>
            <person name="Rago D."/>
            <person name="Mirbahai L."/>
            <person name="Eastwood N."/>
            <person name="Colbourne J.K."/>
            <person name="Zhou J."/>
            <person name="Mallon E."/>
            <person name="Orsini L."/>
        </authorList>
    </citation>
    <scope>NUCLEOTIDE SEQUENCE [LARGE SCALE GENOMIC DNA]</scope>
    <source>
        <strain evidence="2">LRV0_1</strain>
    </source>
</reference>
<sequence length="189" mass="20539">MEQHFGRQPTPCSVVRVELNMEKPNFGSSDGLRFGVYGGDRPGMYAQTKSPRPSGIVGESGTASETLLPEADGDWRPSNELLGSGLALFREGNDEDDEDESDDGDKRCGDGPETLETEGEREDDDSSLDAESLETEGEWEDDDSSLDDESLADEKCSSNDRADEWEDDESVSSGLAWLDDSVSVPCLVT</sequence>
<feature type="compositionally biased region" description="Acidic residues" evidence="1">
    <location>
        <begin position="113"/>
        <end position="151"/>
    </location>
</feature>
<evidence type="ECO:0000256" key="1">
    <source>
        <dbReference type="SAM" id="MobiDB-lite"/>
    </source>
</evidence>
<organism evidence="2 3">
    <name type="scientific">Daphnia magna</name>
    <dbReference type="NCBI Taxonomy" id="35525"/>
    <lineage>
        <taxon>Eukaryota</taxon>
        <taxon>Metazoa</taxon>
        <taxon>Ecdysozoa</taxon>
        <taxon>Arthropoda</taxon>
        <taxon>Crustacea</taxon>
        <taxon>Branchiopoda</taxon>
        <taxon>Diplostraca</taxon>
        <taxon>Cladocera</taxon>
        <taxon>Anomopoda</taxon>
        <taxon>Daphniidae</taxon>
        <taxon>Daphnia</taxon>
    </lineage>
</organism>
<keyword evidence="3" id="KW-1185">Reference proteome</keyword>
<protein>
    <submittedName>
        <fullName evidence="2">Uncharacterized protein</fullName>
    </submittedName>
</protein>
<accession>A0ABR0B8B3</accession>
<dbReference type="Proteomes" id="UP001234178">
    <property type="component" value="Unassembled WGS sequence"/>
</dbReference>